<accession>A0A819G8I1</accession>
<comment type="caution">
    <text evidence="2">The sequence shown here is derived from an EMBL/GenBank/DDBJ whole genome shotgun (WGS) entry which is preliminary data.</text>
</comment>
<organism evidence="2 4">
    <name type="scientific">Rotaria magnacalcarata</name>
    <dbReference type="NCBI Taxonomy" id="392030"/>
    <lineage>
        <taxon>Eukaryota</taxon>
        <taxon>Metazoa</taxon>
        <taxon>Spiralia</taxon>
        <taxon>Gnathifera</taxon>
        <taxon>Rotifera</taxon>
        <taxon>Eurotatoria</taxon>
        <taxon>Bdelloidea</taxon>
        <taxon>Philodinida</taxon>
        <taxon>Philodinidae</taxon>
        <taxon>Rotaria</taxon>
    </lineage>
</organism>
<evidence type="ECO:0000256" key="1">
    <source>
        <dbReference type="SAM" id="Phobius"/>
    </source>
</evidence>
<gene>
    <name evidence="3" type="ORF">SMN809_LOCUS75457</name>
    <name evidence="2" type="ORF">UXM345_LOCUS9496</name>
</gene>
<evidence type="ECO:0000313" key="2">
    <source>
        <dbReference type="EMBL" id="CAF3881472.1"/>
    </source>
</evidence>
<dbReference type="AlphaFoldDB" id="A0A819G8I1"/>
<name>A0A819G8I1_9BILA</name>
<proteinExistence type="predicted"/>
<sequence length="120" mass="14094">MRVLLHEWRKQLAYFKRNNFKSLQKARGAVNTIAFFVVWGYAGYFIANRADKTAKETGIPHRLQVAKQTGSRYITKWDLNTGETEKIGKTLINIIKFMKFFIRTLLIRCDYVTCDGFTEY</sequence>
<feature type="transmembrane region" description="Helical" evidence="1">
    <location>
        <begin position="26"/>
        <end position="47"/>
    </location>
</feature>
<keyword evidence="1" id="KW-0812">Transmembrane</keyword>
<dbReference type="Proteomes" id="UP000663842">
    <property type="component" value="Unassembled WGS sequence"/>
</dbReference>
<evidence type="ECO:0000313" key="4">
    <source>
        <dbReference type="Proteomes" id="UP000663842"/>
    </source>
</evidence>
<keyword evidence="1" id="KW-0472">Membrane</keyword>
<protein>
    <submittedName>
        <fullName evidence="2">Uncharacterized protein</fullName>
    </submittedName>
</protein>
<dbReference type="EMBL" id="CAJOBF010000870">
    <property type="protein sequence ID" value="CAF3881472.1"/>
    <property type="molecule type" value="Genomic_DNA"/>
</dbReference>
<dbReference type="Proteomes" id="UP000676336">
    <property type="component" value="Unassembled WGS sequence"/>
</dbReference>
<reference evidence="2" key="1">
    <citation type="submission" date="2021-02" db="EMBL/GenBank/DDBJ databases">
        <authorList>
            <person name="Nowell W R."/>
        </authorList>
    </citation>
    <scope>NUCLEOTIDE SEQUENCE</scope>
</reference>
<dbReference type="EMBL" id="CAJOBI010332544">
    <property type="protein sequence ID" value="CAF5200873.1"/>
    <property type="molecule type" value="Genomic_DNA"/>
</dbReference>
<evidence type="ECO:0000313" key="3">
    <source>
        <dbReference type="EMBL" id="CAF5200873.1"/>
    </source>
</evidence>
<keyword evidence="1" id="KW-1133">Transmembrane helix</keyword>